<proteinExistence type="predicted"/>
<dbReference type="Proteomes" id="UP000054097">
    <property type="component" value="Unassembled WGS sequence"/>
</dbReference>
<evidence type="ECO:0000313" key="2">
    <source>
        <dbReference type="Proteomes" id="UP000054097"/>
    </source>
</evidence>
<organism evidence="1 2">
    <name type="scientific">Serendipita vermifera MAFF 305830</name>
    <dbReference type="NCBI Taxonomy" id="933852"/>
    <lineage>
        <taxon>Eukaryota</taxon>
        <taxon>Fungi</taxon>
        <taxon>Dikarya</taxon>
        <taxon>Basidiomycota</taxon>
        <taxon>Agaricomycotina</taxon>
        <taxon>Agaricomycetes</taxon>
        <taxon>Sebacinales</taxon>
        <taxon>Serendipitaceae</taxon>
        <taxon>Serendipita</taxon>
    </lineage>
</organism>
<sequence length="116" mass="11534">MSAPGLAFFGAATALAGFSFGARGTAFCCWLFFERVDSGRAVYSGGDVDGGVGGRWRAVAAATGAPVVVAGATTGAVAAPAGPAAGEGLGRLRGRRLLGVVVVVELFCKMLVLGER</sequence>
<keyword evidence="2" id="KW-1185">Reference proteome</keyword>
<accession>A0A0C3AKU2</accession>
<gene>
    <name evidence="1" type="ORF">M408DRAFT_220849</name>
</gene>
<reference evidence="1 2" key="1">
    <citation type="submission" date="2014-04" db="EMBL/GenBank/DDBJ databases">
        <authorList>
            <consortium name="DOE Joint Genome Institute"/>
            <person name="Kuo A."/>
            <person name="Zuccaro A."/>
            <person name="Kohler A."/>
            <person name="Nagy L.G."/>
            <person name="Floudas D."/>
            <person name="Copeland A."/>
            <person name="Barry K.W."/>
            <person name="Cichocki N."/>
            <person name="Veneault-Fourrey C."/>
            <person name="LaButti K."/>
            <person name="Lindquist E.A."/>
            <person name="Lipzen A."/>
            <person name="Lundell T."/>
            <person name="Morin E."/>
            <person name="Murat C."/>
            <person name="Sun H."/>
            <person name="Tunlid A."/>
            <person name="Henrissat B."/>
            <person name="Grigoriev I.V."/>
            <person name="Hibbett D.S."/>
            <person name="Martin F."/>
            <person name="Nordberg H.P."/>
            <person name="Cantor M.N."/>
            <person name="Hua S.X."/>
        </authorList>
    </citation>
    <scope>NUCLEOTIDE SEQUENCE [LARGE SCALE GENOMIC DNA]</scope>
    <source>
        <strain evidence="1 2">MAFF 305830</strain>
    </source>
</reference>
<dbReference type="HOGENOM" id="CLU_2098330_0_0_1"/>
<dbReference type="EMBL" id="KN824316">
    <property type="protein sequence ID" value="KIM25175.1"/>
    <property type="molecule type" value="Genomic_DNA"/>
</dbReference>
<dbReference type="AlphaFoldDB" id="A0A0C3AKU2"/>
<name>A0A0C3AKU2_SERVB</name>
<reference evidence="2" key="2">
    <citation type="submission" date="2015-01" db="EMBL/GenBank/DDBJ databases">
        <title>Evolutionary Origins and Diversification of the Mycorrhizal Mutualists.</title>
        <authorList>
            <consortium name="DOE Joint Genome Institute"/>
            <consortium name="Mycorrhizal Genomics Consortium"/>
            <person name="Kohler A."/>
            <person name="Kuo A."/>
            <person name="Nagy L.G."/>
            <person name="Floudas D."/>
            <person name="Copeland A."/>
            <person name="Barry K.W."/>
            <person name="Cichocki N."/>
            <person name="Veneault-Fourrey C."/>
            <person name="LaButti K."/>
            <person name="Lindquist E.A."/>
            <person name="Lipzen A."/>
            <person name="Lundell T."/>
            <person name="Morin E."/>
            <person name="Murat C."/>
            <person name="Riley R."/>
            <person name="Ohm R."/>
            <person name="Sun H."/>
            <person name="Tunlid A."/>
            <person name="Henrissat B."/>
            <person name="Grigoriev I.V."/>
            <person name="Hibbett D.S."/>
            <person name="Martin F."/>
        </authorList>
    </citation>
    <scope>NUCLEOTIDE SEQUENCE [LARGE SCALE GENOMIC DNA]</scope>
    <source>
        <strain evidence="2">MAFF 305830</strain>
    </source>
</reference>
<evidence type="ECO:0000313" key="1">
    <source>
        <dbReference type="EMBL" id="KIM25175.1"/>
    </source>
</evidence>
<protein>
    <submittedName>
        <fullName evidence="1">Uncharacterized protein</fullName>
    </submittedName>
</protein>